<proteinExistence type="predicted"/>
<dbReference type="Proteomes" id="UP000887576">
    <property type="component" value="Unplaced"/>
</dbReference>
<name>A0AC34RAQ9_9BILA</name>
<organism evidence="1 2">
    <name type="scientific">Panagrolaimus sp. JU765</name>
    <dbReference type="NCBI Taxonomy" id="591449"/>
    <lineage>
        <taxon>Eukaryota</taxon>
        <taxon>Metazoa</taxon>
        <taxon>Ecdysozoa</taxon>
        <taxon>Nematoda</taxon>
        <taxon>Chromadorea</taxon>
        <taxon>Rhabditida</taxon>
        <taxon>Tylenchina</taxon>
        <taxon>Panagrolaimomorpha</taxon>
        <taxon>Panagrolaimoidea</taxon>
        <taxon>Panagrolaimidae</taxon>
        <taxon>Panagrolaimus</taxon>
    </lineage>
</organism>
<dbReference type="WBParaSite" id="JU765_v2.g5219.t2">
    <property type="protein sequence ID" value="JU765_v2.g5219.t2"/>
    <property type="gene ID" value="JU765_v2.g5219"/>
</dbReference>
<protein>
    <submittedName>
        <fullName evidence="2">Ubiquitin carboxyl-terminal hydrolase</fullName>
    </submittedName>
</protein>
<reference evidence="2" key="1">
    <citation type="submission" date="2025-08" db="UniProtKB">
        <authorList>
            <consortium name="WormBaseParasite"/>
        </authorList>
    </citation>
    <scope>IDENTIFICATION</scope>
</reference>
<sequence>MSDQKTYWPPLESNPETMEKFIKDIGVHGIRCEDVFGFDEECLGFIPKPHYAMILCFPEYKNAYKIVEPHYDELKNKGFEHPENIFFMKQKIGNACGTFALLHSLSNLKDKIDIGTGSFAKWLEKAAPLSIEDRSDSLLHDSEMSQAHESCARSGETELGDDDVEHHFITFLNIDGTLYELDSQMDFARPIGPTTDETLFKDDLETVHSVLLHLLVMIKYFDLTFYQSSGSRRSLAVYFDASFFMNALSSAFFKLLATKNSLAG</sequence>
<evidence type="ECO:0000313" key="1">
    <source>
        <dbReference type="Proteomes" id="UP000887576"/>
    </source>
</evidence>
<evidence type="ECO:0000313" key="2">
    <source>
        <dbReference type="WBParaSite" id="JU765_v2.g5219.t2"/>
    </source>
</evidence>
<accession>A0AC34RAQ9</accession>